<dbReference type="Proteomes" id="UP000299102">
    <property type="component" value="Unassembled WGS sequence"/>
</dbReference>
<feature type="region of interest" description="Disordered" evidence="1">
    <location>
        <begin position="119"/>
        <end position="149"/>
    </location>
</feature>
<sequence length="171" mass="19113">MRLAKSAAYQVRRVNVETRFAGNDTCDRVKKYKNIADVIKTVTVNDLTLPDPPFFSPAYKFCAIATFSWLTSQRQSFTERTIPQGFVLYLQLRNPKKNIAAPSGRALNEYNHLSHERVLARAPKQKKRSESSPAGQWGASDASAAALGPPTRQAIIPQVCARFTRSFVRPS</sequence>
<evidence type="ECO:0000313" key="3">
    <source>
        <dbReference type="Proteomes" id="UP000299102"/>
    </source>
</evidence>
<dbReference type="EMBL" id="BGZK01000021">
    <property type="protein sequence ID" value="GBP06233.1"/>
    <property type="molecule type" value="Genomic_DNA"/>
</dbReference>
<reference evidence="2 3" key="1">
    <citation type="journal article" date="2019" name="Commun. Biol.">
        <title>The bagworm genome reveals a unique fibroin gene that provides high tensile strength.</title>
        <authorList>
            <person name="Kono N."/>
            <person name="Nakamura H."/>
            <person name="Ohtoshi R."/>
            <person name="Tomita M."/>
            <person name="Numata K."/>
            <person name="Arakawa K."/>
        </authorList>
    </citation>
    <scope>NUCLEOTIDE SEQUENCE [LARGE SCALE GENOMIC DNA]</scope>
</reference>
<evidence type="ECO:0000313" key="2">
    <source>
        <dbReference type="EMBL" id="GBP06233.1"/>
    </source>
</evidence>
<organism evidence="2 3">
    <name type="scientific">Eumeta variegata</name>
    <name type="common">Bagworm moth</name>
    <name type="synonym">Eumeta japonica</name>
    <dbReference type="NCBI Taxonomy" id="151549"/>
    <lineage>
        <taxon>Eukaryota</taxon>
        <taxon>Metazoa</taxon>
        <taxon>Ecdysozoa</taxon>
        <taxon>Arthropoda</taxon>
        <taxon>Hexapoda</taxon>
        <taxon>Insecta</taxon>
        <taxon>Pterygota</taxon>
        <taxon>Neoptera</taxon>
        <taxon>Endopterygota</taxon>
        <taxon>Lepidoptera</taxon>
        <taxon>Glossata</taxon>
        <taxon>Ditrysia</taxon>
        <taxon>Tineoidea</taxon>
        <taxon>Psychidae</taxon>
        <taxon>Oiketicinae</taxon>
        <taxon>Eumeta</taxon>
    </lineage>
</organism>
<accession>A0A4C1SVH5</accession>
<dbReference type="AlphaFoldDB" id="A0A4C1SVH5"/>
<evidence type="ECO:0000256" key="1">
    <source>
        <dbReference type="SAM" id="MobiDB-lite"/>
    </source>
</evidence>
<name>A0A4C1SVH5_EUMVA</name>
<protein>
    <submittedName>
        <fullName evidence="2">Uncharacterized protein</fullName>
    </submittedName>
</protein>
<proteinExistence type="predicted"/>
<comment type="caution">
    <text evidence="2">The sequence shown here is derived from an EMBL/GenBank/DDBJ whole genome shotgun (WGS) entry which is preliminary data.</text>
</comment>
<keyword evidence="3" id="KW-1185">Reference proteome</keyword>
<gene>
    <name evidence="2" type="ORF">EVAR_3583_1</name>
</gene>